<feature type="transmembrane region" description="Helical" evidence="7">
    <location>
        <begin position="367"/>
        <end position="387"/>
    </location>
</feature>
<dbReference type="InterPro" id="IPR050375">
    <property type="entry name" value="MFS_TsgA-like"/>
</dbReference>
<feature type="transmembrane region" description="Helical" evidence="7">
    <location>
        <begin position="154"/>
        <end position="172"/>
    </location>
</feature>
<evidence type="ECO:0000256" key="1">
    <source>
        <dbReference type="ARBA" id="ARBA00004429"/>
    </source>
</evidence>
<organism evidence="9 10">
    <name type="scientific">Peptoniphilus senegalensis</name>
    <dbReference type="NCBI Taxonomy" id="1465757"/>
    <lineage>
        <taxon>Bacteria</taxon>
        <taxon>Bacillati</taxon>
        <taxon>Bacillota</taxon>
        <taxon>Tissierellia</taxon>
        <taxon>Tissierellales</taxon>
        <taxon>Peptoniphilaceae</taxon>
        <taxon>Peptoniphilus</taxon>
    </lineage>
</organism>
<dbReference type="EMBL" id="JBBNPP010000010">
    <property type="protein sequence ID" value="MEQ3346983.1"/>
    <property type="molecule type" value="Genomic_DNA"/>
</dbReference>
<feature type="transmembrane region" description="Helical" evidence="7">
    <location>
        <begin position="192"/>
        <end position="211"/>
    </location>
</feature>
<dbReference type="Proteomes" id="UP001491691">
    <property type="component" value="Unassembled WGS sequence"/>
</dbReference>
<dbReference type="RefSeq" id="WP_349188864.1">
    <property type="nucleotide sequence ID" value="NZ_JBBNPP010000010.1"/>
</dbReference>
<accession>A0ABV1J3G6</accession>
<feature type="domain" description="Major facilitator superfamily (MFS) profile" evidence="8">
    <location>
        <begin position="18"/>
        <end position="426"/>
    </location>
</feature>
<dbReference type="PANTHER" id="PTHR43702:SF3">
    <property type="entry name" value="PROTEIN TSGA"/>
    <property type="match status" value="1"/>
</dbReference>
<dbReference type="InterPro" id="IPR036259">
    <property type="entry name" value="MFS_trans_sf"/>
</dbReference>
<name>A0ABV1J3G6_9FIRM</name>
<evidence type="ECO:0000256" key="5">
    <source>
        <dbReference type="ARBA" id="ARBA00022989"/>
    </source>
</evidence>
<keyword evidence="6 7" id="KW-0472">Membrane</keyword>
<gene>
    <name evidence="9" type="ORF">AAA073_05995</name>
</gene>
<feature type="transmembrane region" description="Helical" evidence="7">
    <location>
        <begin position="334"/>
        <end position="355"/>
    </location>
</feature>
<dbReference type="InterPro" id="IPR020846">
    <property type="entry name" value="MFS_dom"/>
</dbReference>
<feature type="transmembrane region" description="Helical" evidence="7">
    <location>
        <begin position="56"/>
        <end position="76"/>
    </location>
</feature>
<evidence type="ECO:0000256" key="7">
    <source>
        <dbReference type="SAM" id="Phobius"/>
    </source>
</evidence>
<dbReference type="Pfam" id="PF07690">
    <property type="entry name" value="MFS_1"/>
    <property type="match status" value="1"/>
</dbReference>
<feature type="transmembrane region" description="Helical" evidence="7">
    <location>
        <begin position="83"/>
        <end position="100"/>
    </location>
</feature>
<evidence type="ECO:0000256" key="3">
    <source>
        <dbReference type="ARBA" id="ARBA00022475"/>
    </source>
</evidence>
<keyword evidence="2" id="KW-0813">Transport</keyword>
<feature type="transmembrane region" description="Helical" evidence="7">
    <location>
        <begin position="279"/>
        <end position="297"/>
    </location>
</feature>
<dbReference type="SUPFAM" id="SSF103473">
    <property type="entry name" value="MFS general substrate transporter"/>
    <property type="match status" value="1"/>
</dbReference>
<feature type="transmembrane region" description="Helical" evidence="7">
    <location>
        <begin position="309"/>
        <end position="328"/>
    </location>
</feature>
<evidence type="ECO:0000256" key="2">
    <source>
        <dbReference type="ARBA" id="ARBA00022448"/>
    </source>
</evidence>
<comment type="subcellular location">
    <subcellularLocation>
        <location evidence="1">Cell inner membrane</location>
        <topology evidence="1">Multi-pass membrane protein</topology>
    </subcellularLocation>
</comment>
<reference evidence="9 10" key="1">
    <citation type="submission" date="2024-04" db="EMBL/GenBank/DDBJ databases">
        <title>Human intestinal bacterial collection.</title>
        <authorList>
            <person name="Pauvert C."/>
            <person name="Hitch T.C.A."/>
            <person name="Clavel T."/>
        </authorList>
    </citation>
    <scope>NUCLEOTIDE SEQUENCE [LARGE SCALE GENOMIC DNA]</scope>
    <source>
        <strain evidence="9 10">CLA-SR-H019</strain>
    </source>
</reference>
<evidence type="ECO:0000256" key="4">
    <source>
        <dbReference type="ARBA" id="ARBA00022692"/>
    </source>
</evidence>
<protein>
    <submittedName>
        <fullName evidence="9">MFS transporter</fullName>
    </submittedName>
</protein>
<dbReference type="PANTHER" id="PTHR43702">
    <property type="entry name" value="L-FUCOSE-PROTON SYMPORTER"/>
    <property type="match status" value="1"/>
</dbReference>
<keyword evidence="5 7" id="KW-1133">Transmembrane helix</keyword>
<dbReference type="Gene3D" id="1.20.1250.20">
    <property type="entry name" value="MFS general substrate transporter like domains"/>
    <property type="match status" value="2"/>
</dbReference>
<keyword evidence="4 7" id="KW-0812">Transmembrane</keyword>
<keyword evidence="10" id="KW-1185">Reference proteome</keyword>
<evidence type="ECO:0000259" key="8">
    <source>
        <dbReference type="PROSITE" id="PS50850"/>
    </source>
</evidence>
<comment type="caution">
    <text evidence="9">The sequence shown here is derived from an EMBL/GenBank/DDBJ whole genome shotgun (WGS) entry which is preliminary data.</text>
</comment>
<keyword evidence="3" id="KW-1003">Cell membrane</keyword>
<evidence type="ECO:0000313" key="10">
    <source>
        <dbReference type="Proteomes" id="UP001491691"/>
    </source>
</evidence>
<dbReference type="InterPro" id="IPR011701">
    <property type="entry name" value="MFS"/>
</dbReference>
<feature type="transmembrane region" description="Helical" evidence="7">
    <location>
        <begin position="242"/>
        <end position="267"/>
    </location>
</feature>
<evidence type="ECO:0000313" key="9">
    <source>
        <dbReference type="EMBL" id="MEQ3346983.1"/>
    </source>
</evidence>
<feature type="transmembrane region" description="Helical" evidence="7">
    <location>
        <begin position="15"/>
        <end position="36"/>
    </location>
</feature>
<evidence type="ECO:0000256" key="6">
    <source>
        <dbReference type="ARBA" id="ARBA00023136"/>
    </source>
</evidence>
<proteinExistence type="predicted"/>
<sequence>MNDKKQIKEYRGSKAGLAIILVTSLFFVWGLTMNLVNALYAPMGNYMRLSNTETSLLQVAYFGAYFFLSIPASIISRKFGYKGGIMTGLVLFIIGSLLTIPATNSMSYTLFLLAMFVIACGSATLETNCNPYITKLGDPENESMRINLAQSFNGVGNIVGPVILGNIIGQTINYGEPGFEEAKLEFLSNTKGIYIVIAIALIAVIAVFFFANLPSPPGDDEEEVRDEKTGEIISRLMSRTHFVLGIIAEFIFIGLQVGGMALFSSYAVSSWEGMTSGTATKYLAVLSLLFTIGRFVTTPLMKKFEAGKILGVYMTTSAICMVTVGLGLGKLSVILFMGAYLFVSIGFPTIFSLALTDIKGNDAKTGSSMLVMSIVGAAIIPLIMSAVGDKLGIQAAMWLTVPGFLYCAWYGFKGSKKNLEVQNEKN</sequence>
<dbReference type="PROSITE" id="PS50850">
    <property type="entry name" value="MFS"/>
    <property type="match status" value="1"/>
</dbReference>
<feature type="transmembrane region" description="Helical" evidence="7">
    <location>
        <begin position="393"/>
        <end position="412"/>
    </location>
</feature>
<feature type="transmembrane region" description="Helical" evidence="7">
    <location>
        <begin position="106"/>
        <end position="125"/>
    </location>
</feature>